<dbReference type="InterPro" id="IPR036291">
    <property type="entry name" value="NAD(P)-bd_dom_sf"/>
</dbReference>
<evidence type="ECO:0000259" key="1">
    <source>
        <dbReference type="Pfam" id="PF13460"/>
    </source>
</evidence>
<dbReference type="RefSeq" id="WP_307208379.1">
    <property type="nucleotide sequence ID" value="NZ_JAUSSU010000018.1"/>
</dbReference>
<evidence type="ECO:0000313" key="2">
    <source>
        <dbReference type="EMBL" id="MDQ0116323.1"/>
    </source>
</evidence>
<reference evidence="2 3" key="1">
    <citation type="submission" date="2023-07" db="EMBL/GenBank/DDBJ databases">
        <title>Sorghum-associated microbial communities from plants grown in Nebraska, USA.</title>
        <authorList>
            <person name="Schachtman D."/>
        </authorList>
    </citation>
    <scope>NUCLEOTIDE SEQUENCE [LARGE SCALE GENOMIC DNA]</scope>
    <source>
        <strain evidence="2 3">CC482</strain>
    </source>
</reference>
<dbReference type="PANTHER" id="PTHR14097">
    <property type="entry name" value="OXIDOREDUCTASE HTATIP2"/>
    <property type="match status" value="1"/>
</dbReference>
<sequence>MAVASKGGAATGSEASIGEGVHDDRDGYSCVLAGATGLVGAALLRLLLADPKAKAVTVLARRPLDAAATAGLEAMRPKLRIIVASFDDLDTALQDVEADIVYCTLGTTIKTAGSQEAFRLVDLEYPLALARYAKRVNASQFAVITAMGASKSSAFFYSRVKGELEEELAKLEIPLLHIFRPSLLLGQRSAKRLGETVGAWLATALGFTMVGPLRKYRAIRGERVAVAMIHATGIGRAGQHGQGQHDRSVQRTPEVRIYASDDIAGLGAHKGEVTYG</sequence>
<dbReference type="Proteomes" id="UP001229346">
    <property type="component" value="Unassembled WGS sequence"/>
</dbReference>
<name>A0ABT9U9J3_PAEHA</name>
<comment type="caution">
    <text evidence="2">The sequence shown here is derived from an EMBL/GenBank/DDBJ whole genome shotgun (WGS) entry which is preliminary data.</text>
</comment>
<keyword evidence="3" id="KW-1185">Reference proteome</keyword>
<gene>
    <name evidence="2" type="ORF">J2T15_005799</name>
</gene>
<protein>
    <submittedName>
        <fullName evidence="2">Uncharacterized protein YbjT (DUF2867 family)</fullName>
    </submittedName>
</protein>
<evidence type="ECO:0000313" key="3">
    <source>
        <dbReference type="Proteomes" id="UP001229346"/>
    </source>
</evidence>
<feature type="domain" description="NAD(P)-binding" evidence="1">
    <location>
        <begin position="34"/>
        <end position="156"/>
    </location>
</feature>
<dbReference type="InterPro" id="IPR016040">
    <property type="entry name" value="NAD(P)-bd_dom"/>
</dbReference>
<dbReference type="SUPFAM" id="SSF51735">
    <property type="entry name" value="NAD(P)-binding Rossmann-fold domains"/>
    <property type="match status" value="1"/>
</dbReference>
<dbReference type="Gene3D" id="3.40.50.720">
    <property type="entry name" value="NAD(P)-binding Rossmann-like Domain"/>
    <property type="match status" value="1"/>
</dbReference>
<accession>A0ABT9U9J3</accession>
<dbReference type="PANTHER" id="PTHR14097:SF7">
    <property type="entry name" value="OXIDOREDUCTASE HTATIP2"/>
    <property type="match status" value="1"/>
</dbReference>
<dbReference type="Pfam" id="PF13460">
    <property type="entry name" value="NAD_binding_10"/>
    <property type="match status" value="1"/>
</dbReference>
<organism evidence="2 3">
    <name type="scientific">Paenibacillus harenae</name>
    <dbReference type="NCBI Taxonomy" id="306543"/>
    <lineage>
        <taxon>Bacteria</taxon>
        <taxon>Bacillati</taxon>
        <taxon>Bacillota</taxon>
        <taxon>Bacilli</taxon>
        <taxon>Bacillales</taxon>
        <taxon>Paenibacillaceae</taxon>
        <taxon>Paenibacillus</taxon>
    </lineage>
</organism>
<dbReference type="EMBL" id="JAUSSU010000018">
    <property type="protein sequence ID" value="MDQ0116323.1"/>
    <property type="molecule type" value="Genomic_DNA"/>
</dbReference>
<proteinExistence type="predicted"/>